<protein>
    <submittedName>
        <fullName evidence="2">Uncharacterized protein</fullName>
    </submittedName>
</protein>
<evidence type="ECO:0000313" key="3">
    <source>
        <dbReference type="Proteomes" id="UP000324298"/>
    </source>
</evidence>
<dbReference type="Proteomes" id="UP000324298">
    <property type="component" value="Unassembled WGS sequence"/>
</dbReference>
<organism evidence="2 3">
    <name type="scientific">Oryzomonas rubra</name>
    <dbReference type="NCBI Taxonomy" id="2509454"/>
    <lineage>
        <taxon>Bacteria</taxon>
        <taxon>Pseudomonadati</taxon>
        <taxon>Thermodesulfobacteriota</taxon>
        <taxon>Desulfuromonadia</taxon>
        <taxon>Geobacterales</taxon>
        <taxon>Geobacteraceae</taxon>
        <taxon>Oryzomonas</taxon>
    </lineage>
</organism>
<comment type="caution">
    <text evidence="2">The sequence shown here is derived from an EMBL/GenBank/DDBJ whole genome shotgun (WGS) entry which is preliminary data.</text>
</comment>
<feature type="region of interest" description="Disordered" evidence="1">
    <location>
        <begin position="35"/>
        <end position="70"/>
    </location>
</feature>
<evidence type="ECO:0000313" key="2">
    <source>
        <dbReference type="EMBL" id="KAA0892263.1"/>
    </source>
</evidence>
<proteinExistence type="predicted"/>
<sequence length="70" mass="7944">MDLTIDEQRLIAEYRRLTATGRDDLLAYASSLVRQAGTEKSSDNDTATNQCRLKRAEPHPEAEKTPFFTE</sequence>
<dbReference type="EMBL" id="SRSD01000004">
    <property type="protein sequence ID" value="KAA0892263.1"/>
    <property type="molecule type" value="Genomic_DNA"/>
</dbReference>
<dbReference type="AlphaFoldDB" id="A0A5A9XHZ5"/>
<name>A0A5A9XHZ5_9BACT</name>
<dbReference type="OrthoDB" id="5398260at2"/>
<evidence type="ECO:0000256" key="1">
    <source>
        <dbReference type="SAM" id="MobiDB-lite"/>
    </source>
</evidence>
<keyword evidence="3" id="KW-1185">Reference proteome</keyword>
<accession>A0A5A9XHZ5</accession>
<feature type="compositionally biased region" description="Basic and acidic residues" evidence="1">
    <location>
        <begin position="54"/>
        <end position="64"/>
    </location>
</feature>
<gene>
    <name evidence="2" type="ORF">ET418_08700</name>
</gene>
<dbReference type="RefSeq" id="WP_149307201.1">
    <property type="nucleotide sequence ID" value="NZ_SRSD01000004.1"/>
</dbReference>
<reference evidence="2 3" key="1">
    <citation type="submission" date="2019-04" db="EMBL/GenBank/DDBJ databases">
        <title>Geobacter ruber sp. nov., ferric-reducing bacteria isolated from paddy soil.</title>
        <authorList>
            <person name="Xu Z."/>
            <person name="Masuda Y."/>
            <person name="Itoh H."/>
            <person name="Senoo K."/>
        </authorList>
    </citation>
    <scope>NUCLEOTIDE SEQUENCE [LARGE SCALE GENOMIC DNA]</scope>
    <source>
        <strain evidence="2 3">Red88</strain>
    </source>
</reference>